<reference evidence="8 9" key="1">
    <citation type="journal article" date="2010" name="J. Bacteriol.">
        <title>The genome of the amoeba symbiont 'Candidatus Amoebophilus asiaticus' reveals common mechanisms for host cell interaction among amoeba-associated bacteria.</title>
        <authorList>
            <person name="Schmitz-Esser S."/>
            <person name="Tischler P."/>
            <person name="Arnold R."/>
            <person name="Montanaro J."/>
            <person name="Wagner M."/>
            <person name="Rattei T."/>
            <person name="Horn M."/>
        </authorList>
    </citation>
    <scope>NUCLEOTIDE SEQUENCE [LARGE SCALE GENOMIC DNA]</scope>
    <source>
        <strain evidence="8 9">5a2</strain>
    </source>
</reference>
<dbReference type="PRINTS" id="PR00082">
    <property type="entry name" value="GLFDHDRGNASE"/>
</dbReference>
<name>B3ERI7_AMOA5</name>
<dbReference type="EMBL" id="CP001102">
    <property type="protein sequence ID" value="ACE05839.1"/>
    <property type="molecule type" value="Genomic_DNA"/>
</dbReference>
<dbReference type="CDD" id="cd01075">
    <property type="entry name" value="NAD_bind_Leu_Phe_Val_DH"/>
    <property type="match status" value="1"/>
</dbReference>
<evidence type="ECO:0000256" key="4">
    <source>
        <dbReference type="PIRSR" id="PIRSR000188-1"/>
    </source>
</evidence>
<dbReference type="Pfam" id="PF02812">
    <property type="entry name" value="ELFV_dehydrog_N"/>
    <property type="match status" value="1"/>
</dbReference>
<dbReference type="InterPro" id="IPR006095">
    <property type="entry name" value="Glu/Leu/Phe/Val/Trp_DH"/>
</dbReference>
<dbReference type="HOGENOM" id="CLU_025763_0_0_10"/>
<sequence>MKITESALPQGQGNMPLESIITNKHEKVIYHYDEATGLKAIVAIHNTILGPGLGGARIWDYTQEEHALVDALRLSKGMTYKSAVAGLDLGGAKAVIIGDVNKLKNEAYLRKYGQFVESLHGSYITAPDVNTTMYDMVHIAKETKYIVGLPAVYQGSGDPSILTAYGTYMGIKAVAQKAYGSDSLAGKKIGIQGVGKVGAMLVDYLSKEGASIYITDILPGRLAAIAKEYNVQVVQDAEAFYELDMDIYAPCALGATINDQTIAKLKCQAIAGAANNQLADEHKHGRMLLEKGMIYAPDFLVNAGGVINVHTEFYGNYNAELAHQQVENIYTTCLTILQQSAQDNIPTQEAAIRLAEQRIQSVRNARLA</sequence>
<keyword evidence="5" id="KW-0547">Nucleotide-binding</keyword>
<evidence type="ECO:0000313" key="9">
    <source>
        <dbReference type="Proteomes" id="UP000001227"/>
    </source>
</evidence>
<dbReference type="InterPro" id="IPR036291">
    <property type="entry name" value="NAD(P)-bd_dom_sf"/>
</dbReference>
<comment type="similarity">
    <text evidence="1 6">Belongs to the Glu/Leu/Phe/Val dehydrogenases family.</text>
</comment>
<dbReference type="InterPro" id="IPR046346">
    <property type="entry name" value="Aminoacid_DH-like_N_sf"/>
</dbReference>
<dbReference type="SUPFAM" id="SSF53223">
    <property type="entry name" value="Aminoacid dehydrogenase-like, N-terminal domain"/>
    <property type="match status" value="1"/>
</dbReference>
<keyword evidence="2 6" id="KW-0560">Oxidoreductase</keyword>
<dbReference type="SUPFAM" id="SSF51735">
    <property type="entry name" value="NAD(P)-binding Rossmann-fold domains"/>
    <property type="match status" value="1"/>
</dbReference>
<evidence type="ECO:0000259" key="7">
    <source>
        <dbReference type="SMART" id="SM00839"/>
    </source>
</evidence>
<evidence type="ECO:0000256" key="3">
    <source>
        <dbReference type="ARBA" id="ARBA00023027"/>
    </source>
</evidence>
<dbReference type="Gene3D" id="3.40.50.10860">
    <property type="entry name" value="Leucine Dehydrogenase, chain A, domain 1"/>
    <property type="match status" value="1"/>
</dbReference>
<dbReference type="PANTHER" id="PTHR42722:SF1">
    <property type="entry name" value="VALINE DEHYDROGENASE"/>
    <property type="match status" value="1"/>
</dbReference>
<evidence type="ECO:0000313" key="8">
    <source>
        <dbReference type="EMBL" id="ACE05839.1"/>
    </source>
</evidence>
<dbReference type="KEGG" id="aas:Aasi_0423"/>
<dbReference type="Gene3D" id="3.40.50.720">
    <property type="entry name" value="NAD(P)-binding Rossmann-like Domain"/>
    <property type="match status" value="1"/>
</dbReference>
<dbReference type="GO" id="GO:0016639">
    <property type="term" value="F:oxidoreductase activity, acting on the CH-NH2 group of donors, NAD or NADP as acceptor"/>
    <property type="evidence" value="ECO:0007669"/>
    <property type="project" value="InterPro"/>
</dbReference>
<dbReference type="GO" id="GO:0006520">
    <property type="term" value="P:amino acid metabolic process"/>
    <property type="evidence" value="ECO:0007669"/>
    <property type="project" value="InterPro"/>
</dbReference>
<accession>B3ERI7</accession>
<evidence type="ECO:0000256" key="5">
    <source>
        <dbReference type="PIRSR" id="PIRSR000188-2"/>
    </source>
</evidence>
<dbReference type="Proteomes" id="UP000001227">
    <property type="component" value="Chromosome"/>
</dbReference>
<feature type="binding site" evidence="5">
    <location>
        <begin position="193"/>
        <end position="198"/>
    </location>
    <ligand>
        <name>NAD(+)</name>
        <dbReference type="ChEBI" id="CHEBI:57540"/>
    </ligand>
</feature>
<gene>
    <name evidence="8" type="ordered locus">Aasi_0423</name>
</gene>
<dbReference type="PIRSF" id="PIRSF000188">
    <property type="entry name" value="Phe_leu_dh"/>
    <property type="match status" value="1"/>
</dbReference>
<evidence type="ECO:0000256" key="1">
    <source>
        <dbReference type="ARBA" id="ARBA00006382"/>
    </source>
</evidence>
<keyword evidence="9" id="KW-1185">Reference proteome</keyword>
<evidence type="ECO:0000256" key="2">
    <source>
        <dbReference type="ARBA" id="ARBA00023002"/>
    </source>
</evidence>
<dbReference type="FunFam" id="3.40.50.10860:FF:000010">
    <property type="entry name" value="Leucine dehydrogenase"/>
    <property type="match status" value="1"/>
</dbReference>
<feature type="active site" description="Proton donor/acceptor" evidence="4">
    <location>
        <position position="93"/>
    </location>
</feature>
<proteinExistence type="inferred from homology"/>
<protein>
    <recommendedName>
        <fullName evidence="7">Glutamate/phenylalanine/leucine/valine/L-tryptophan dehydrogenase C-terminal domain-containing protein</fullName>
    </recommendedName>
</protein>
<feature type="domain" description="Glutamate/phenylalanine/leucine/valine/L-tryptophan dehydrogenase C-terminal" evidence="7">
    <location>
        <begin position="157"/>
        <end position="367"/>
    </location>
</feature>
<dbReference type="SMART" id="SM00839">
    <property type="entry name" value="ELFV_dehydrog"/>
    <property type="match status" value="1"/>
</dbReference>
<dbReference type="Pfam" id="PF00208">
    <property type="entry name" value="ELFV_dehydrog"/>
    <property type="match status" value="1"/>
</dbReference>
<dbReference type="GO" id="GO:0000166">
    <property type="term" value="F:nucleotide binding"/>
    <property type="evidence" value="ECO:0007669"/>
    <property type="project" value="UniProtKB-KW"/>
</dbReference>
<dbReference type="AlphaFoldDB" id="B3ERI7"/>
<dbReference type="InterPro" id="IPR006096">
    <property type="entry name" value="Glu/Leu/Phe/Val/Trp_DH_C"/>
</dbReference>
<dbReference type="InterPro" id="IPR006097">
    <property type="entry name" value="Glu/Leu/Phe/Val/Trp_DH_dimer"/>
</dbReference>
<dbReference type="STRING" id="452471.Aasi_0423"/>
<keyword evidence="3 5" id="KW-0520">NAD</keyword>
<dbReference type="InterPro" id="IPR016211">
    <property type="entry name" value="Glu/Phe/Leu/Val/Trp_DH_bac/arc"/>
</dbReference>
<organism evidence="8 9">
    <name type="scientific">Amoebophilus asiaticus (strain 5a2)</name>
    <dbReference type="NCBI Taxonomy" id="452471"/>
    <lineage>
        <taxon>Bacteria</taxon>
        <taxon>Pseudomonadati</taxon>
        <taxon>Bacteroidota</taxon>
        <taxon>Cytophagia</taxon>
        <taxon>Cytophagales</taxon>
        <taxon>Amoebophilaceae</taxon>
        <taxon>Candidatus Amoebophilus</taxon>
    </lineage>
</organism>
<dbReference type="PANTHER" id="PTHR42722">
    <property type="entry name" value="LEUCINE DEHYDROGENASE"/>
    <property type="match status" value="1"/>
</dbReference>
<dbReference type="eggNOG" id="COG0334">
    <property type="taxonomic scope" value="Bacteria"/>
</dbReference>
<evidence type="ECO:0000256" key="6">
    <source>
        <dbReference type="RuleBase" id="RU004417"/>
    </source>
</evidence>
<dbReference type="RefSeq" id="WP_012472602.1">
    <property type="nucleotide sequence ID" value="NC_010830.1"/>
</dbReference>